<dbReference type="EMBL" id="JAJNDC010000001">
    <property type="protein sequence ID" value="MCW9711829.1"/>
    <property type="molecule type" value="Genomic_DNA"/>
</dbReference>
<feature type="transmembrane region" description="Helical" evidence="1">
    <location>
        <begin position="154"/>
        <end position="174"/>
    </location>
</feature>
<keyword evidence="3" id="KW-1185">Reference proteome</keyword>
<dbReference type="RefSeq" id="WP_265787349.1">
    <property type="nucleotide sequence ID" value="NZ_BAABRS010000001.1"/>
</dbReference>
<proteinExistence type="predicted"/>
<evidence type="ECO:0000313" key="2">
    <source>
        <dbReference type="EMBL" id="MCW9711829.1"/>
    </source>
</evidence>
<comment type="caution">
    <text evidence="2">The sequence shown here is derived from an EMBL/GenBank/DDBJ whole genome shotgun (WGS) entry which is preliminary data.</text>
</comment>
<keyword evidence="1" id="KW-0812">Transmembrane</keyword>
<protein>
    <recommendedName>
        <fullName evidence="4">YtkA-like domain-containing protein</fullName>
    </recommendedName>
</protein>
<accession>A0ABT3PVF3</accession>
<sequence length="185" mass="20864">MNTPQDNVSTRKRKWYYAMVLICCLILWAPKTDAHEGPPFRIIVDQEVGPYLVTVWTDPDIGIGTFFVVLEPISGDNEKLPEISAVKVGVAPTSGRLEEKIYSAESQQVRNGARYLAEVEFDQGEMWKVRVIIEGQDWEGELNSEVEATPDGSIGPIVIVIYALPFIGIGILWIRAIMRRRETEE</sequence>
<evidence type="ECO:0000313" key="3">
    <source>
        <dbReference type="Proteomes" id="UP001207337"/>
    </source>
</evidence>
<dbReference type="Proteomes" id="UP001207337">
    <property type="component" value="Unassembled WGS sequence"/>
</dbReference>
<reference evidence="2 3" key="1">
    <citation type="submission" date="2021-11" db="EMBL/GenBank/DDBJ databases">
        <title>Aliifidinibius sp. nov., a new bacterium isolated from saline soil.</title>
        <authorList>
            <person name="Galisteo C."/>
            <person name="De La Haba R."/>
            <person name="Sanchez-Porro C."/>
            <person name="Ventosa A."/>
        </authorList>
    </citation>
    <scope>NUCLEOTIDE SEQUENCE [LARGE SCALE GENOMIC DNA]</scope>
    <source>
        <strain evidence="2 3">KACC 190600</strain>
    </source>
</reference>
<evidence type="ECO:0008006" key="4">
    <source>
        <dbReference type="Google" id="ProtNLM"/>
    </source>
</evidence>
<name>A0ABT3PVF3_9BACT</name>
<gene>
    <name evidence="2" type="ORF">LQ318_02830</name>
</gene>
<organism evidence="2 3">
    <name type="scientific">Fodinibius salicampi</name>
    <dbReference type="NCBI Taxonomy" id="1920655"/>
    <lineage>
        <taxon>Bacteria</taxon>
        <taxon>Pseudomonadati</taxon>
        <taxon>Balneolota</taxon>
        <taxon>Balneolia</taxon>
        <taxon>Balneolales</taxon>
        <taxon>Balneolaceae</taxon>
        <taxon>Fodinibius</taxon>
    </lineage>
</organism>
<evidence type="ECO:0000256" key="1">
    <source>
        <dbReference type="SAM" id="Phobius"/>
    </source>
</evidence>
<keyword evidence="1" id="KW-1133">Transmembrane helix</keyword>
<keyword evidence="1" id="KW-0472">Membrane</keyword>